<evidence type="ECO:0000259" key="1">
    <source>
        <dbReference type="Pfam" id="PF23055"/>
    </source>
</evidence>
<dbReference type="InterPro" id="IPR055469">
    <property type="entry name" value="DUF7041"/>
</dbReference>
<organism evidence="2">
    <name type="scientific">Octopus bimaculoides</name>
    <name type="common">California two-spotted octopus</name>
    <dbReference type="NCBI Taxonomy" id="37653"/>
    <lineage>
        <taxon>Eukaryota</taxon>
        <taxon>Metazoa</taxon>
        <taxon>Spiralia</taxon>
        <taxon>Lophotrochozoa</taxon>
        <taxon>Mollusca</taxon>
        <taxon>Cephalopoda</taxon>
        <taxon>Coleoidea</taxon>
        <taxon>Octopodiformes</taxon>
        <taxon>Octopoda</taxon>
        <taxon>Incirrata</taxon>
        <taxon>Octopodidae</taxon>
        <taxon>Octopus</taxon>
    </lineage>
</organism>
<reference evidence="2" key="1">
    <citation type="submission" date="2015-07" db="EMBL/GenBank/DDBJ databases">
        <title>MeaNS - Measles Nucleotide Surveillance Program.</title>
        <authorList>
            <person name="Tran T."/>
            <person name="Druce J."/>
        </authorList>
    </citation>
    <scope>NUCLEOTIDE SEQUENCE</scope>
    <source>
        <strain evidence="2">UCB-OBI-ISO-001</strain>
        <tissue evidence="2">Gonad</tissue>
    </source>
</reference>
<proteinExistence type="predicted"/>
<accession>A0A0L8FIF6</accession>
<dbReference type="PANTHER" id="PTHR33327">
    <property type="entry name" value="ENDONUCLEASE"/>
    <property type="match status" value="1"/>
</dbReference>
<dbReference type="EMBL" id="KQ431421">
    <property type="protein sequence ID" value="KOF63176.1"/>
    <property type="molecule type" value="Genomic_DNA"/>
</dbReference>
<dbReference type="Pfam" id="PF23055">
    <property type="entry name" value="DUF7041"/>
    <property type="match status" value="1"/>
</dbReference>
<sequence>MASDRKTTLKLSQFWPKRAELWFAQEEAQFIINKITADLTKYSYVVAALDESKATRVLDILTQPPATHKYTTLKNRLVYTFRRSEREATAKILEEELSDSKRSELMDRMLALVPYP</sequence>
<gene>
    <name evidence="2" type="ORF">OCBIM_22020050mg</name>
</gene>
<name>A0A0L8FIF6_OCTBM</name>
<evidence type="ECO:0000313" key="2">
    <source>
        <dbReference type="EMBL" id="KOF63176.1"/>
    </source>
</evidence>
<dbReference type="AlphaFoldDB" id="A0A0L8FIF6"/>
<feature type="domain" description="DUF7041" evidence="1">
    <location>
        <begin position="12"/>
        <end position="93"/>
    </location>
</feature>
<dbReference type="STRING" id="37653.A0A0L8FIF6"/>
<feature type="non-terminal residue" evidence="2">
    <location>
        <position position="116"/>
    </location>
</feature>
<dbReference type="PANTHER" id="PTHR33327:SF3">
    <property type="entry name" value="RNA-DIRECTED DNA POLYMERASE"/>
    <property type="match status" value="1"/>
</dbReference>
<protein>
    <recommendedName>
        <fullName evidence="1">DUF7041 domain-containing protein</fullName>
    </recommendedName>
</protein>